<dbReference type="Proteomes" id="UP000259211">
    <property type="component" value="Unassembled WGS sequence"/>
</dbReference>
<reference evidence="9 10" key="1">
    <citation type="submission" date="2017-07" db="EMBL/GenBank/DDBJ databases">
        <authorList>
            <person name="Sun Z.S."/>
            <person name="Albrecht U."/>
            <person name="Echele G."/>
            <person name="Lee C.C."/>
        </authorList>
    </citation>
    <scope>NUCLEOTIDE SEQUENCE [LARGE SCALE GENOMIC DNA]</scope>
    <source>
        <strain evidence="9 10">P16-029</strain>
    </source>
</reference>
<evidence type="ECO:0000256" key="7">
    <source>
        <dbReference type="SAM" id="Phobius"/>
    </source>
</evidence>
<evidence type="ECO:0000256" key="6">
    <source>
        <dbReference type="ARBA" id="ARBA00034125"/>
    </source>
</evidence>
<evidence type="ECO:0000256" key="1">
    <source>
        <dbReference type="ARBA" id="ARBA00004651"/>
    </source>
</evidence>
<dbReference type="GO" id="GO:0022857">
    <property type="term" value="F:transmembrane transporter activity"/>
    <property type="evidence" value="ECO:0007669"/>
    <property type="project" value="InterPro"/>
</dbReference>
<evidence type="ECO:0000259" key="8">
    <source>
        <dbReference type="Pfam" id="PF06738"/>
    </source>
</evidence>
<evidence type="ECO:0000256" key="4">
    <source>
        <dbReference type="ARBA" id="ARBA00022989"/>
    </source>
</evidence>
<dbReference type="RefSeq" id="WP_117189718.1">
    <property type="nucleotide sequence ID" value="NZ_JAQDJS010000002.1"/>
</dbReference>
<feature type="transmembrane region" description="Helical" evidence="7">
    <location>
        <begin position="231"/>
        <end position="251"/>
    </location>
</feature>
<feature type="transmembrane region" description="Helical" evidence="7">
    <location>
        <begin position="199"/>
        <end position="219"/>
    </location>
</feature>
<keyword evidence="5 7" id="KW-0472">Membrane</keyword>
<dbReference type="Pfam" id="PF06738">
    <property type="entry name" value="ThrE"/>
    <property type="match status" value="1"/>
</dbReference>
<dbReference type="GO" id="GO:0015744">
    <property type="term" value="P:succinate transport"/>
    <property type="evidence" value="ECO:0007669"/>
    <property type="project" value="TreeGrafter"/>
</dbReference>
<evidence type="ECO:0000256" key="2">
    <source>
        <dbReference type="ARBA" id="ARBA00022475"/>
    </source>
</evidence>
<feature type="transmembrane region" description="Helical" evidence="7">
    <location>
        <begin position="263"/>
        <end position="285"/>
    </location>
</feature>
<name>A0A3E2DA18_9ACTN</name>
<dbReference type="GO" id="GO:0005886">
    <property type="term" value="C:plasma membrane"/>
    <property type="evidence" value="ECO:0007669"/>
    <property type="project" value="UniProtKB-SubCell"/>
</dbReference>
<sequence length="423" mass="44175">MGSGVDELDENGVRRLLAYVAAAGIAGGQPVHEVEADTRSIGRYLGCPDVQVQGWPTGVVVSLGGGTPATFESVEGTIRLDQSATTARIRQQLLDGTIGPVEALEQLRDLRSIPPRYPRLGLHGGMVCVASGIALVLQPLWPSVLFSVLAGQVTAGFIWLCGKRKALAVLTPFLAAFVVALCAFWAARLGLIEGPLRSLLPPIAVLLPGALIVTGVAELAAGAMMAGASRLGFGTAQLAMFTAGVLGAAWLTKVPVDQLNNQIIPWRGLWVPFLGVLLLTAGMSLMESIPRYLIPWVALMLATTLTFQIIGQTVAGATWGGGLLGATVASFGSSVIEMHRPRLPRLVLFLPSFWLLVPGSLGLVSLTQLGAGTPVAGATALESTGIIGSIALGLLIGTTAARAVGLLRRSRTHRPGARRRQTF</sequence>
<proteinExistence type="inferred from homology"/>
<evidence type="ECO:0000256" key="3">
    <source>
        <dbReference type="ARBA" id="ARBA00022692"/>
    </source>
</evidence>
<dbReference type="PANTHER" id="PTHR34390">
    <property type="entry name" value="UPF0442 PROTEIN YJJB-RELATED"/>
    <property type="match status" value="1"/>
</dbReference>
<dbReference type="PANTHER" id="PTHR34390:SF2">
    <property type="entry name" value="SUCCINATE TRANSPORTER SUBUNIT YJJP-RELATED"/>
    <property type="match status" value="1"/>
</dbReference>
<dbReference type="InterPro" id="IPR050539">
    <property type="entry name" value="ThrE_Dicarb/AminoAcid_Exp"/>
</dbReference>
<keyword evidence="3 7" id="KW-0812">Transmembrane</keyword>
<feature type="transmembrane region" description="Helical" evidence="7">
    <location>
        <begin position="348"/>
        <end position="366"/>
    </location>
</feature>
<dbReference type="EMBL" id="NOWI01000011">
    <property type="protein sequence ID" value="RFT42237.1"/>
    <property type="molecule type" value="Genomic_DNA"/>
</dbReference>
<feature type="transmembrane region" description="Helical" evidence="7">
    <location>
        <begin position="143"/>
        <end position="160"/>
    </location>
</feature>
<dbReference type="AlphaFoldDB" id="A0A3E2DA18"/>
<comment type="similarity">
    <text evidence="6">Belongs to the ThrE exporter (TC 2.A.79) family.</text>
</comment>
<evidence type="ECO:0000256" key="5">
    <source>
        <dbReference type="ARBA" id="ARBA00023136"/>
    </source>
</evidence>
<keyword evidence="2" id="KW-1003">Cell membrane</keyword>
<comment type="caution">
    <text evidence="9">The sequence shown here is derived from an EMBL/GenBank/DDBJ whole genome shotgun (WGS) entry which is preliminary data.</text>
</comment>
<organism evidence="9 10">
    <name type="scientific">Cutibacterium avidum</name>
    <dbReference type="NCBI Taxonomy" id="33010"/>
    <lineage>
        <taxon>Bacteria</taxon>
        <taxon>Bacillati</taxon>
        <taxon>Actinomycetota</taxon>
        <taxon>Actinomycetes</taxon>
        <taxon>Propionibacteriales</taxon>
        <taxon>Propionibacteriaceae</taxon>
        <taxon>Cutibacterium</taxon>
    </lineage>
</organism>
<dbReference type="InterPro" id="IPR010619">
    <property type="entry name" value="ThrE-like_N"/>
</dbReference>
<feature type="transmembrane region" description="Helical" evidence="7">
    <location>
        <begin position="317"/>
        <end position="336"/>
    </location>
</feature>
<evidence type="ECO:0000313" key="10">
    <source>
        <dbReference type="Proteomes" id="UP000259211"/>
    </source>
</evidence>
<evidence type="ECO:0000313" key="9">
    <source>
        <dbReference type="EMBL" id="RFT42237.1"/>
    </source>
</evidence>
<accession>A0A3E2DA18</accession>
<gene>
    <name evidence="9" type="ORF">CHT91_11240</name>
</gene>
<feature type="domain" description="Threonine/serine exporter-like N-terminal" evidence="8">
    <location>
        <begin position="22"/>
        <end position="249"/>
    </location>
</feature>
<protein>
    <recommendedName>
        <fullName evidence="8">Threonine/serine exporter-like N-terminal domain-containing protein</fullName>
    </recommendedName>
</protein>
<feature type="transmembrane region" description="Helical" evidence="7">
    <location>
        <begin position="167"/>
        <end position="187"/>
    </location>
</feature>
<comment type="subcellular location">
    <subcellularLocation>
        <location evidence="1">Cell membrane</location>
        <topology evidence="1">Multi-pass membrane protein</topology>
    </subcellularLocation>
</comment>
<feature type="transmembrane region" description="Helical" evidence="7">
    <location>
        <begin position="292"/>
        <end position="311"/>
    </location>
</feature>
<feature type="transmembrane region" description="Helical" evidence="7">
    <location>
        <begin position="386"/>
        <end position="407"/>
    </location>
</feature>
<keyword evidence="4 7" id="KW-1133">Transmembrane helix</keyword>